<gene>
    <name evidence="1" type="ORF">IE4872_PA00086</name>
</gene>
<evidence type="ECO:0000313" key="2">
    <source>
        <dbReference type="Proteomes" id="UP000184749"/>
    </source>
</evidence>
<protein>
    <submittedName>
        <fullName evidence="1">Uncharacterized protein</fullName>
    </submittedName>
</protein>
<geneLocation type="plasmid" evidence="2">
    <name>prgalie4872a</name>
</geneLocation>
<dbReference type="Proteomes" id="UP000184749">
    <property type="component" value="Plasmid pRgalIE4872a"/>
</dbReference>
<dbReference type="AlphaFoldDB" id="A0A1L5NPM7"/>
<dbReference type="EMBL" id="CP017102">
    <property type="protein sequence ID" value="APO69832.1"/>
    <property type="molecule type" value="Genomic_DNA"/>
</dbReference>
<reference evidence="1 2" key="1">
    <citation type="submission" date="2016-09" db="EMBL/GenBank/DDBJ databases">
        <title>The complete genome sequences of Rhizobium gallicum, symbiovars gallicum and phaseoli, symbionts associated to common bean (Phaseolus vulgaris).</title>
        <authorList>
            <person name="Bustos P."/>
            <person name="Santamaria R.I."/>
            <person name="Perez-Carrascal O.M."/>
            <person name="Juarez S."/>
            <person name="Lozano L."/>
            <person name="Martinez-Flores I."/>
            <person name="Martinez-Romero E."/>
            <person name="Cevallos M."/>
            <person name="Romero D."/>
            <person name="Davila G."/>
            <person name="Gonzalez V."/>
        </authorList>
    </citation>
    <scope>NUCLEOTIDE SEQUENCE [LARGE SCALE GENOMIC DNA]</scope>
    <source>
        <strain evidence="1 2">IE4872</strain>
        <plasmid evidence="2">prgalie4872a</plasmid>
    </source>
</reference>
<proteinExistence type="predicted"/>
<name>A0A1L5NPM7_9HYPH</name>
<accession>A0A1L5NPM7</accession>
<evidence type="ECO:0000313" key="1">
    <source>
        <dbReference type="EMBL" id="APO69832.1"/>
    </source>
</evidence>
<keyword evidence="1" id="KW-0614">Plasmid</keyword>
<sequence>MKRKRGLLKNTACGFNKIAPPFGKVLKILNAVEVLTHHASSRAKSAAASRFSFTAAAVREA</sequence>
<organism evidence="1 2">
    <name type="scientific">Rhizobium gallicum</name>
    <dbReference type="NCBI Taxonomy" id="56730"/>
    <lineage>
        <taxon>Bacteria</taxon>
        <taxon>Pseudomonadati</taxon>
        <taxon>Pseudomonadota</taxon>
        <taxon>Alphaproteobacteria</taxon>
        <taxon>Hyphomicrobiales</taxon>
        <taxon>Rhizobiaceae</taxon>
        <taxon>Rhizobium/Agrobacterium group</taxon>
        <taxon>Rhizobium</taxon>
    </lineage>
</organism>